<dbReference type="GO" id="GO:0008233">
    <property type="term" value="F:peptidase activity"/>
    <property type="evidence" value="ECO:0007669"/>
    <property type="project" value="InterPro"/>
</dbReference>
<evidence type="ECO:0000259" key="11">
    <source>
        <dbReference type="PROSITE" id="PS50929"/>
    </source>
</evidence>
<dbReference type="GO" id="GO:0005524">
    <property type="term" value="F:ATP binding"/>
    <property type="evidence" value="ECO:0007669"/>
    <property type="project" value="UniProtKB-KW"/>
</dbReference>
<keyword evidence="2 9" id="KW-0812">Transmembrane</keyword>
<dbReference type="PROSITE" id="PS50990">
    <property type="entry name" value="PEPTIDASE_C39"/>
    <property type="match status" value="1"/>
</dbReference>
<dbReference type="Gene3D" id="3.90.70.10">
    <property type="entry name" value="Cysteine proteinases"/>
    <property type="match status" value="1"/>
</dbReference>
<feature type="domain" description="ABC transmembrane type-1" evidence="11">
    <location>
        <begin position="168"/>
        <end position="447"/>
    </location>
</feature>
<dbReference type="GO" id="GO:0005886">
    <property type="term" value="C:plasma membrane"/>
    <property type="evidence" value="ECO:0007669"/>
    <property type="project" value="UniProtKB-SubCell"/>
</dbReference>
<evidence type="ECO:0000256" key="6">
    <source>
        <dbReference type="ARBA" id="ARBA00022989"/>
    </source>
</evidence>
<dbReference type="Proteomes" id="UP000004349">
    <property type="component" value="Unassembled WGS sequence"/>
</dbReference>
<dbReference type="GO" id="GO:0043213">
    <property type="term" value="P:bacteriocin transport"/>
    <property type="evidence" value="ECO:0007669"/>
    <property type="project" value="UniProtKB-KW"/>
</dbReference>
<evidence type="ECO:0000256" key="7">
    <source>
        <dbReference type="ARBA" id="ARBA00023136"/>
    </source>
</evidence>
<dbReference type="EMBL" id="AFWE01000016">
    <property type="protein sequence ID" value="EGU42790.1"/>
    <property type="molecule type" value="Genomic_DNA"/>
</dbReference>
<evidence type="ECO:0000259" key="10">
    <source>
        <dbReference type="PROSITE" id="PS50893"/>
    </source>
</evidence>
<feature type="transmembrane region" description="Helical" evidence="9">
    <location>
        <begin position="201"/>
        <end position="219"/>
    </location>
</feature>
<dbReference type="GO" id="GO:0140359">
    <property type="term" value="F:ABC-type transporter activity"/>
    <property type="evidence" value="ECO:0007669"/>
    <property type="project" value="InterPro"/>
</dbReference>
<dbReference type="Gene3D" id="3.40.50.300">
    <property type="entry name" value="P-loop containing nucleotide triphosphate hydrolases"/>
    <property type="match status" value="1"/>
</dbReference>
<keyword evidence="8" id="KW-0080">Bacteriocin transport</keyword>
<dbReference type="SMART" id="SM00382">
    <property type="entry name" value="AAA"/>
    <property type="match status" value="1"/>
</dbReference>
<accession>F9RI70</accession>
<dbReference type="eggNOG" id="COG2274">
    <property type="taxonomic scope" value="Bacteria"/>
</dbReference>
<keyword evidence="5" id="KW-0653">Protein transport</keyword>
<keyword evidence="5" id="KW-0813">Transport</keyword>
<evidence type="ECO:0000256" key="9">
    <source>
        <dbReference type="SAM" id="Phobius"/>
    </source>
</evidence>
<dbReference type="MEROPS" id="C39.005"/>
<keyword evidence="7 9" id="KW-0472">Membrane</keyword>
<keyword evidence="6 9" id="KW-1133">Transmembrane helix</keyword>
<evidence type="ECO:0000256" key="4">
    <source>
        <dbReference type="ARBA" id="ARBA00022840"/>
    </source>
</evidence>
<evidence type="ECO:0000256" key="1">
    <source>
        <dbReference type="ARBA" id="ARBA00004651"/>
    </source>
</evidence>
<comment type="subcellular location">
    <subcellularLocation>
        <location evidence="1">Cell membrane</location>
        <topology evidence="1">Multi-pass membrane protein</topology>
    </subcellularLocation>
</comment>
<evidence type="ECO:0000313" key="13">
    <source>
        <dbReference type="EMBL" id="EGU42790.1"/>
    </source>
</evidence>
<feature type="transmembrane region" description="Helical" evidence="9">
    <location>
        <begin position="280"/>
        <end position="298"/>
    </location>
</feature>
<evidence type="ECO:0000256" key="5">
    <source>
        <dbReference type="ARBA" id="ARBA00022927"/>
    </source>
</evidence>
<dbReference type="PANTHER" id="PTHR24221">
    <property type="entry name" value="ATP-BINDING CASSETTE SUB-FAMILY B"/>
    <property type="match status" value="1"/>
</dbReference>
<gene>
    <name evidence="13" type="ORF">VIS19158_15641</name>
</gene>
<feature type="transmembrane region" description="Helical" evidence="9">
    <location>
        <begin position="160"/>
        <end position="181"/>
    </location>
</feature>
<evidence type="ECO:0000313" key="14">
    <source>
        <dbReference type="Proteomes" id="UP000004349"/>
    </source>
</evidence>
<comment type="caution">
    <text evidence="13">The sequence shown here is derived from an EMBL/GenBank/DDBJ whole genome shotgun (WGS) entry which is preliminary data.</text>
</comment>
<name>F9RI70_9VIBR</name>
<dbReference type="GO" id="GO:0016887">
    <property type="term" value="F:ATP hydrolysis activity"/>
    <property type="evidence" value="ECO:0007669"/>
    <property type="project" value="InterPro"/>
</dbReference>
<dbReference type="InterPro" id="IPR011527">
    <property type="entry name" value="ABC1_TM_dom"/>
</dbReference>
<evidence type="ECO:0000259" key="12">
    <source>
        <dbReference type="PROSITE" id="PS50990"/>
    </source>
</evidence>
<dbReference type="PROSITE" id="PS50929">
    <property type="entry name" value="ABC_TM1F"/>
    <property type="match status" value="1"/>
</dbReference>
<dbReference type="Pfam" id="PF00664">
    <property type="entry name" value="ABC_membrane"/>
    <property type="match status" value="1"/>
</dbReference>
<dbReference type="Pfam" id="PF00005">
    <property type="entry name" value="ABC_tran"/>
    <property type="match status" value="1"/>
</dbReference>
<dbReference type="GO" id="GO:0006508">
    <property type="term" value="P:proteolysis"/>
    <property type="evidence" value="ECO:0007669"/>
    <property type="project" value="InterPro"/>
</dbReference>
<evidence type="ECO:0000256" key="2">
    <source>
        <dbReference type="ARBA" id="ARBA00022692"/>
    </source>
</evidence>
<dbReference type="GO" id="GO:0034040">
    <property type="term" value="F:ATPase-coupled lipid transmembrane transporter activity"/>
    <property type="evidence" value="ECO:0007669"/>
    <property type="project" value="TreeGrafter"/>
</dbReference>
<proteinExistence type="predicted"/>
<dbReference type="AlphaFoldDB" id="F9RI70"/>
<keyword evidence="3" id="KW-0547">Nucleotide-binding</keyword>
<sequence>MKNKLSIVLQDEISECGLACISMLCSYYNKPLSIYSLRRQYLVGVEGLSFYEMESILFNNGMPSCGYNLEPEHLSELDLPAILQWRNNHFVVLSKVTDSYIEIHDPAAGKKTYKREMVRNLFSGYALEVYAPSLEKVQGVVQESESKHVKLFDFVKQIPGIYSMFLYLLTSLFLVQIFSLLTPKMLSLVVDEVVNKNDENLFYFIALSFLVLYLLDFINKTIGNELKEKVSIKISKQVSQKLVSILISQSVSYFEKRNFQDLIQRVSLSLNYGMTIVENHIQLCIHILFSFIFSSMLLYLDPGIASVAIVSCLLLVLLRIPFIKNVQALRSDVIEQEISRNQEISSYSNAIKTHKINQTGFISQDKILKLNNRQISLNSKLNKFNQTGLSVFSLVNNTCTIALCYLFVTKVASGDLTVGALFVIYFYKEFLLNNTSRCVELLIDLKKSKPDWLMVESLINSSPEIITESTVFSLEKIDKVKLVDVELRYSSFSNPALENVNVEINNNDFIGVIGRSGSGKSSLIKLLSSLVEPTSGTLLVNNVPVTKFGIKQYRKAVAMYSPDDTIYNATVLQNIVLSESELSYDKVQNILHDVGLLEEVNSLSNGYNTLLGEGGVLLSSGQKQRLCLARALYKDAQILIVDEPTANLDLELKNKILDVMKNHRGIVIVATHDESLLQSCTKIIKINNGLIEYVR</sequence>
<feature type="transmembrane region" description="Helical" evidence="9">
    <location>
        <begin position="304"/>
        <end position="322"/>
    </location>
</feature>
<protein>
    <submittedName>
        <fullName evidence="13">Toxin secretion ABC transporter, transmembrane region</fullName>
    </submittedName>
</protein>
<dbReference type="PROSITE" id="PS00211">
    <property type="entry name" value="ABC_TRANSPORTER_1"/>
    <property type="match status" value="1"/>
</dbReference>
<organism evidence="13 14">
    <name type="scientific">Vibrio scophthalmi LMG 19158</name>
    <dbReference type="NCBI Taxonomy" id="870967"/>
    <lineage>
        <taxon>Bacteria</taxon>
        <taxon>Pseudomonadati</taxon>
        <taxon>Pseudomonadota</taxon>
        <taxon>Gammaproteobacteria</taxon>
        <taxon>Vibrionales</taxon>
        <taxon>Vibrionaceae</taxon>
        <taxon>Vibrio</taxon>
    </lineage>
</organism>
<dbReference type="InterPro" id="IPR027417">
    <property type="entry name" value="P-loop_NTPase"/>
</dbReference>
<dbReference type="PANTHER" id="PTHR24221:SF654">
    <property type="entry name" value="ATP-BINDING CASSETTE SUB-FAMILY B MEMBER 6"/>
    <property type="match status" value="1"/>
</dbReference>
<evidence type="ECO:0000256" key="3">
    <source>
        <dbReference type="ARBA" id="ARBA00022741"/>
    </source>
</evidence>
<dbReference type="InterPro" id="IPR036640">
    <property type="entry name" value="ABC1_TM_sf"/>
</dbReference>
<dbReference type="SUPFAM" id="SSF90123">
    <property type="entry name" value="ABC transporter transmembrane region"/>
    <property type="match status" value="1"/>
</dbReference>
<dbReference type="PROSITE" id="PS50893">
    <property type="entry name" value="ABC_TRANSPORTER_2"/>
    <property type="match status" value="1"/>
</dbReference>
<dbReference type="InterPro" id="IPR005074">
    <property type="entry name" value="Peptidase_C39"/>
</dbReference>
<dbReference type="SUPFAM" id="SSF52540">
    <property type="entry name" value="P-loop containing nucleoside triphosphate hydrolases"/>
    <property type="match status" value="1"/>
</dbReference>
<dbReference type="GO" id="GO:0015031">
    <property type="term" value="P:protein transport"/>
    <property type="evidence" value="ECO:0007669"/>
    <property type="project" value="UniProtKB-KW"/>
</dbReference>
<dbReference type="InterPro" id="IPR003593">
    <property type="entry name" value="AAA+_ATPase"/>
</dbReference>
<evidence type="ECO:0000256" key="8">
    <source>
        <dbReference type="ARBA" id="ARBA00043264"/>
    </source>
</evidence>
<dbReference type="Gene3D" id="1.20.1560.10">
    <property type="entry name" value="ABC transporter type 1, transmembrane domain"/>
    <property type="match status" value="1"/>
</dbReference>
<dbReference type="InterPro" id="IPR017871">
    <property type="entry name" value="ABC_transporter-like_CS"/>
</dbReference>
<feature type="domain" description="ABC transporter" evidence="10">
    <location>
        <begin position="480"/>
        <end position="694"/>
    </location>
</feature>
<dbReference type="Pfam" id="PF03412">
    <property type="entry name" value="Peptidase_C39"/>
    <property type="match status" value="1"/>
</dbReference>
<reference evidence="13 14" key="1">
    <citation type="journal article" date="2012" name="Int. J. Syst. Evol. Microbiol.">
        <title>Vibrio caribbeanicus sp. nov., isolated from the marine sponge Scleritoderma cyanea.</title>
        <authorList>
            <person name="Hoffmann M."/>
            <person name="Monday S.R."/>
            <person name="Allard M.W."/>
            <person name="Strain E.A."/>
            <person name="Whittaker P."/>
            <person name="Naum M."/>
            <person name="McCarthy P.J."/>
            <person name="Lopez J.V."/>
            <person name="Fischer M."/>
            <person name="Brown E.W."/>
        </authorList>
    </citation>
    <scope>NUCLEOTIDE SEQUENCE [LARGE SCALE GENOMIC DNA]</scope>
    <source>
        <strain evidence="13 14">LMG 19158</strain>
    </source>
</reference>
<dbReference type="RefSeq" id="WP_005592621.1">
    <property type="nucleotide sequence ID" value="NZ_AFWE01000016.1"/>
</dbReference>
<dbReference type="InterPro" id="IPR003439">
    <property type="entry name" value="ABC_transporter-like_ATP-bd"/>
</dbReference>
<keyword evidence="4" id="KW-0067">ATP-binding</keyword>
<feature type="domain" description="Peptidase C39" evidence="12">
    <location>
        <begin position="10"/>
        <end position="129"/>
    </location>
</feature>
<dbReference type="InterPro" id="IPR039421">
    <property type="entry name" value="Type_1_exporter"/>
</dbReference>